<dbReference type="InterPro" id="IPR003676">
    <property type="entry name" value="SAUR_fam"/>
</dbReference>
<comment type="similarity">
    <text evidence="1">Belongs to the ARG7 family.</text>
</comment>
<proteinExistence type="inferred from homology"/>
<reference evidence="3 4" key="1">
    <citation type="submission" date="2020-06" db="EMBL/GenBank/DDBJ databases">
        <title>Transcriptomic and genomic resources for Thalictrum thalictroides and T. hernandezii: Facilitating candidate gene discovery in an emerging model plant lineage.</title>
        <authorList>
            <person name="Arias T."/>
            <person name="Riano-Pachon D.M."/>
            <person name="Di Stilio V.S."/>
        </authorList>
    </citation>
    <scope>NUCLEOTIDE SEQUENCE [LARGE SCALE GENOMIC DNA]</scope>
    <source>
        <strain evidence="4">cv. WT478/WT964</strain>
        <tissue evidence="3">Leaves</tissue>
    </source>
</reference>
<evidence type="ECO:0000256" key="2">
    <source>
        <dbReference type="SAM" id="MobiDB-lite"/>
    </source>
</evidence>
<sequence>MASEGSSKKIRQIVQFKQVMKRWKTMGIGRKSNLSISDSDSETDSTADSYSSSSTNRRIPSGFLAVYVGQQRCRFVIPTRFLNLPIFVSLLKKSEEEYGFQSSGGLILPCEVRFFKGVLKFLHRDEHVFGKMKLDEFLKMFSEVGFDPCREGKDSVCKGFTPLLQKARV</sequence>
<organism evidence="3 4">
    <name type="scientific">Thalictrum thalictroides</name>
    <name type="common">Rue-anemone</name>
    <name type="synonym">Anemone thalictroides</name>
    <dbReference type="NCBI Taxonomy" id="46969"/>
    <lineage>
        <taxon>Eukaryota</taxon>
        <taxon>Viridiplantae</taxon>
        <taxon>Streptophyta</taxon>
        <taxon>Embryophyta</taxon>
        <taxon>Tracheophyta</taxon>
        <taxon>Spermatophyta</taxon>
        <taxon>Magnoliopsida</taxon>
        <taxon>Ranunculales</taxon>
        <taxon>Ranunculaceae</taxon>
        <taxon>Thalictroideae</taxon>
        <taxon>Thalictrum</taxon>
    </lineage>
</organism>
<comment type="caution">
    <text evidence="3">The sequence shown here is derived from an EMBL/GenBank/DDBJ whole genome shotgun (WGS) entry which is preliminary data.</text>
</comment>
<evidence type="ECO:0000313" key="3">
    <source>
        <dbReference type="EMBL" id="KAF5191185.1"/>
    </source>
</evidence>
<dbReference type="PANTHER" id="PTHR31374:SF203">
    <property type="entry name" value="AUXIN-RESPONSIVE PROTEIN SAUR71-LIKE"/>
    <property type="match status" value="1"/>
</dbReference>
<dbReference type="PANTHER" id="PTHR31374">
    <property type="entry name" value="AUXIN-INDUCED PROTEIN-LIKE-RELATED"/>
    <property type="match status" value="1"/>
</dbReference>
<dbReference type="OrthoDB" id="762405at2759"/>
<feature type="region of interest" description="Disordered" evidence="2">
    <location>
        <begin position="34"/>
        <end position="56"/>
    </location>
</feature>
<feature type="compositionally biased region" description="Low complexity" evidence="2">
    <location>
        <begin position="46"/>
        <end position="55"/>
    </location>
</feature>
<dbReference type="Pfam" id="PF02519">
    <property type="entry name" value="Auxin_inducible"/>
    <property type="match status" value="1"/>
</dbReference>
<evidence type="ECO:0000256" key="1">
    <source>
        <dbReference type="ARBA" id="ARBA00006974"/>
    </source>
</evidence>
<dbReference type="GO" id="GO:0009733">
    <property type="term" value="P:response to auxin"/>
    <property type="evidence" value="ECO:0007669"/>
    <property type="project" value="InterPro"/>
</dbReference>
<evidence type="ECO:0000313" key="4">
    <source>
        <dbReference type="Proteomes" id="UP000554482"/>
    </source>
</evidence>
<gene>
    <name evidence="3" type="ORF">FRX31_019228</name>
</gene>
<dbReference type="Proteomes" id="UP000554482">
    <property type="component" value="Unassembled WGS sequence"/>
</dbReference>
<keyword evidence="4" id="KW-1185">Reference proteome</keyword>
<dbReference type="EMBL" id="JABWDY010023098">
    <property type="protein sequence ID" value="KAF5191185.1"/>
    <property type="molecule type" value="Genomic_DNA"/>
</dbReference>
<accession>A0A7J6W4D5</accession>
<dbReference type="AlphaFoldDB" id="A0A7J6W4D5"/>
<protein>
    <submittedName>
        <fullName evidence="3">Auxin-induced protein</fullName>
    </submittedName>
</protein>
<name>A0A7J6W4D5_THATH</name>